<sequence length="101" mass="11122">VELTKPDALAIVTGLEFFHTIYNTTGVLFFCPNLKINHSLISSIDCILFVSYKPSSLSDLSFLVRPLVESSSATCYAAANVNKDTACCLHQCKVKKQVYSK</sequence>
<evidence type="ECO:0000313" key="1">
    <source>
        <dbReference type="EMBL" id="SBQ71432.1"/>
    </source>
</evidence>
<feature type="non-terminal residue" evidence="1">
    <location>
        <position position="1"/>
    </location>
</feature>
<proteinExistence type="predicted"/>
<gene>
    <name evidence="1" type="primary">TLR2</name>
</gene>
<keyword evidence="1" id="KW-0675">Receptor</keyword>
<dbReference type="AlphaFoldDB" id="A0A1A8GJU5"/>
<reference evidence="1" key="2">
    <citation type="submission" date="2016-06" db="EMBL/GenBank/DDBJ databases">
        <title>The genome of a short-lived fish provides insights into sex chromosome evolution and the genetic control of aging.</title>
        <authorList>
            <person name="Reichwald K."/>
            <person name="Felder M."/>
            <person name="Petzold A."/>
            <person name="Koch P."/>
            <person name="Groth M."/>
            <person name="Platzer M."/>
        </authorList>
    </citation>
    <scope>NUCLEOTIDE SEQUENCE</scope>
    <source>
        <tissue evidence="1">Brain</tissue>
    </source>
</reference>
<reference evidence="1" key="1">
    <citation type="submission" date="2016-05" db="EMBL/GenBank/DDBJ databases">
        <authorList>
            <person name="Lavstsen T."/>
            <person name="Jespersen J.S."/>
        </authorList>
    </citation>
    <scope>NUCLEOTIDE SEQUENCE</scope>
    <source>
        <tissue evidence="1">Brain</tissue>
    </source>
</reference>
<protein>
    <submittedName>
        <fullName evidence="1">Toll-like receptor 2</fullName>
    </submittedName>
</protein>
<organism evidence="1">
    <name type="scientific">Nothobranchius korthausae</name>
    <dbReference type="NCBI Taxonomy" id="1143690"/>
    <lineage>
        <taxon>Eukaryota</taxon>
        <taxon>Metazoa</taxon>
        <taxon>Chordata</taxon>
        <taxon>Craniata</taxon>
        <taxon>Vertebrata</taxon>
        <taxon>Euteleostomi</taxon>
        <taxon>Actinopterygii</taxon>
        <taxon>Neopterygii</taxon>
        <taxon>Teleostei</taxon>
        <taxon>Neoteleostei</taxon>
        <taxon>Acanthomorphata</taxon>
        <taxon>Ovalentaria</taxon>
        <taxon>Atherinomorphae</taxon>
        <taxon>Cyprinodontiformes</taxon>
        <taxon>Nothobranchiidae</taxon>
        <taxon>Nothobranchius</taxon>
    </lineage>
</organism>
<name>A0A1A8GJU5_9TELE</name>
<feature type="non-terminal residue" evidence="1">
    <location>
        <position position="101"/>
    </location>
</feature>
<dbReference type="EMBL" id="HAEC01003355">
    <property type="protein sequence ID" value="SBQ71432.1"/>
    <property type="molecule type" value="Transcribed_RNA"/>
</dbReference>
<accession>A0A1A8GJU5</accession>